<dbReference type="Pfam" id="PF00620">
    <property type="entry name" value="RhoGAP"/>
    <property type="match status" value="1"/>
</dbReference>
<proteinExistence type="predicted"/>
<dbReference type="InterPro" id="IPR008936">
    <property type="entry name" value="Rho_GTPase_activation_prot"/>
</dbReference>
<name>A0A168KRC4_ABSGL</name>
<dbReference type="EMBL" id="LT550270">
    <property type="protein sequence ID" value="SAL95247.1"/>
    <property type="molecule type" value="Genomic_DNA"/>
</dbReference>
<dbReference type="PANTHER" id="PTHR23176:SF129">
    <property type="entry name" value="RHO GTPASE ACTIVATING PROTEIN AT 16F, ISOFORM E-RELATED"/>
    <property type="match status" value="1"/>
</dbReference>
<dbReference type="GO" id="GO:0007165">
    <property type="term" value="P:signal transduction"/>
    <property type="evidence" value="ECO:0007669"/>
    <property type="project" value="InterPro"/>
</dbReference>
<dbReference type="GO" id="GO:0005737">
    <property type="term" value="C:cytoplasm"/>
    <property type="evidence" value="ECO:0007669"/>
    <property type="project" value="TreeGrafter"/>
</dbReference>
<dbReference type="GO" id="GO:0005096">
    <property type="term" value="F:GTPase activator activity"/>
    <property type="evidence" value="ECO:0007669"/>
    <property type="project" value="UniProtKB-KW"/>
</dbReference>
<dbReference type="Gene3D" id="1.10.555.10">
    <property type="entry name" value="Rho GTPase activation protein"/>
    <property type="match status" value="1"/>
</dbReference>
<evidence type="ECO:0000313" key="4">
    <source>
        <dbReference type="EMBL" id="SAL95247.1"/>
    </source>
</evidence>
<dbReference type="PANTHER" id="PTHR23176">
    <property type="entry name" value="RHO/RAC/CDC GTPASE-ACTIVATING PROTEIN"/>
    <property type="match status" value="1"/>
</dbReference>
<feature type="domain" description="Rho-GAP" evidence="3">
    <location>
        <begin position="1"/>
        <end position="97"/>
    </location>
</feature>
<dbReference type="PROSITE" id="PS50238">
    <property type="entry name" value="RHOGAP"/>
    <property type="match status" value="1"/>
</dbReference>
<gene>
    <name evidence="4" type="primary">ABSGL_00565.1 scaffold 832</name>
</gene>
<feature type="region of interest" description="Disordered" evidence="2">
    <location>
        <begin position="88"/>
        <end position="183"/>
    </location>
</feature>
<accession>A0A168KRC4</accession>
<dbReference type="AlphaFoldDB" id="A0A168KRC4"/>
<sequence>MMMPPTIEKLPPITPSLLESIRTTTSRLPPIHLELLEVLCQHLKRIAGNADENKMSTSNLALIFIPTLGMGRLLFHCMVDHYDQVFNSSSSSSAGPTRTHTRSSSASTVAPFNKPLPPPLPHKPKHINITTANSSSSPWRQNKSFDLERHRTEHTKTLSDTDIKSMITPPPKPPRSPVSKLVNDYFKPGQTKARSKSVSSSSNHQIDLISPVPIRVTTPPTISPSPSSISSSSTIALRSRSGSRVEAIGRQFEQLGKKSSGFPSSSSNKAL</sequence>
<evidence type="ECO:0000256" key="2">
    <source>
        <dbReference type="SAM" id="MobiDB-lite"/>
    </source>
</evidence>
<organism evidence="4">
    <name type="scientific">Absidia glauca</name>
    <name type="common">Pin mould</name>
    <dbReference type="NCBI Taxonomy" id="4829"/>
    <lineage>
        <taxon>Eukaryota</taxon>
        <taxon>Fungi</taxon>
        <taxon>Fungi incertae sedis</taxon>
        <taxon>Mucoromycota</taxon>
        <taxon>Mucoromycotina</taxon>
        <taxon>Mucoromycetes</taxon>
        <taxon>Mucorales</taxon>
        <taxon>Cunninghamellaceae</taxon>
        <taxon>Absidia</taxon>
    </lineage>
</organism>
<feature type="region of interest" description="Disordered" evidence="2">
    <location>
        <begin position="214"/>
        <end position="271"/>
    </location>
</feature>
<evidence type="ECO:0000313" key="5">
    <source>
        <dbReference type="Proteomes" id="UP000078561"/>
    </source>
</evidence>
<dbReference type="Proteomes" id="UP000078561">
    <property type="component" value="Unassembled WGS sequence"/>
</dbReference>
<feature type="compositionally biased region" description="Polar residues" evidence="2">
    <location>
        <begin position="128"/>
        <end position="142"/>
    </location>
</feature>
<dbReference type="SUPFAM" id="SSF48350">
    <property type="entry name" value="GTPase activation domain, GAP"/>
    <property type="match status" value="1"/>
</dbReference>
<feature type="compositionally biased region" description="Basic and acidic residues" evidence="2">
    <location>
        <begin position="143"/>
        <end position="163"/>
    </location>
</feature>
<dbReference type="OrthoDB" id="185175at2759"/>
<keyword evidence="1" id="KW-0343">GTPase activation</keyword>
<evidence type="ECO:0000259" key="3">
    <source>
        <dbReference type="PROSITE" id="PS50238"/>
    </source>
</evidence>
<keyword evidence="5" id="KW-1185">Reference proteome</keyword>
<dbReference type="InterPro" id="IPR000198">
    <property type="entry name" value="RhoGAP_dom"/>
</dbReference>
<reference evidence="4" key="1">
    <citation type="submission" date="2016-04" db="EMBL/GenBank/DDBJ databases">
        <authorList>
            <person name="Evans L.H."/>
            <person name="Alamgir A."/>
            <person name="Owens N."/>
            <person name="Weber N.D."/>
            <person name="Virtaneva K."/>
            <person name="Barbian K."/>
            <person name="Babar A."/>
            <person name="Rosenke K."/>
        </authorList>
    </citation>
    <scope>NUCLEOTIDE SEQUENCE [LARGE SCALE GENOMIC DNA]</scope>
    <source>
        <strain evidence="4">CBS 101.48</strain>
    </source>
</reference>
<protein>
    <recommendedName>
        <fullName evidence="3">Rho-GAP domain-containing protein</fullName>
    </recommendedName>
</protein>
<dbReference type="InParanoid" id="A0A168KRC4"/>
<dbReference type="InterPro" id="IPR050729">
    <property type="entry name" value="Rho-GAP"/>
</dbReference>
<feature type="compositionally biased region" description="Low complexity" evidence="2">
    <location>
        <begin position="214"/>
        <end position="235"/>
    </location>
</feature>
<feature type="compositionally biased region" description="Low complexity" evidence="2">
    <location>
        <begin position="257"/>
        <end position="271"/>
    </location>
</feature>
<evidence type="ECO:0000256" key="1">
    <source>
        <dbReference type="ARBA" id="ARBA00022468"/>
    </source>
</evidence>
<dbReference type="STRING" id="4829.A0A168KRC4"/>